<feature type="domain" description="YqaJ viral recombinase" evidence="2">
    <location>
        <begin position="134"/>
        <end position="303"/>
    </location>
</feature>
<feature type="compositionally biased region" description="Polar residues" evidence="1">
    <location>
        <begin position="49"/>
        <end position="68"/>
    </location>
</feature>
<dbReference type="Ensembl" id="ENSGWIT00000018359.1">
    <property type="protein sequence ID" value="ENSGWIP00000016616.1"/>
    <property type="gene ID" value="ENSGWIG00000009323.1"/>
</dbReference>
<reference evidence="3" key="3">
    <citation type="submission" date="2025-09" db="UniProtKB">
        <authorList>
            <consortium name="Ensembl"/>
        </authorList>
    </citation>
    <scope>IDENTIFICATION</scope>
</reference>
<dbReference type="CDD" id="cd22343">
    <property type="entry name" value="PDDEXK_lambda_exonuclease-like"/>
    <property type="match status" value="1"/>
</dbReference>
<dbReference type="Pfam" id="PF09588">
    <property type="entry name" value="YqaJ"/>
    <property type="match status" value="1"/>
</dbReference>
<feature type="region of interest" description="Disordered" evidence="1">
    <location>
        <begin position="1"/>
        <end position="102"/>
    </location>
</feature>
<reference evidence="3" key="2">
    <citation type="submission" date="2025-08" db="UniProtKB">
        <authorList>
            <consortium name="Ensembl"/>
        </authorList>
    </citation>
    <scope>IDENTIFICATION</scope>
</reference>
<evidence type="ECO:0000259" key="2">
    <source>
        <dbReference type="Pfam" id="PF09588"/>
    </source>
</evidence>
<dbReference type="InterPro" id="IPR011604">
    <property type="entry name" value="PDDEXK-like_dom_sf"/>
</dbReference>
<dbReference type="InterPro" id="IPR011335">
    <property type="entry name" value="Restrct_endonuc-II-like"/>
</dbReference>
<dbReference type="GO" id="GO:0006281">
    <property type="term" value="P:DNA repair"/>
    <property type="evidence" value="ECO:0007669"/>
    <property type="project" value="UniProtKB-ARBA"/>
</dbReference>
<feature type="compositionally biased region" description="Low complexity" evidence="1">
    <location>
        <begin position="26"/>
        <end position="48"/>
    </location>
</feature>
<reference evidence="3" key="1">
    <citation type="submission" date="2020-06" db="EMBL/GenBank/DDBJ databases">
        <authorList>
            <consortium name="Wellcome Sanger Institute Data Sharing"/>
        </authorList>
    </citation>
    <scope>NUCLEOTIDE SEQUENCE [LARGE SCALE GENOMIC DNA]</scope>
</reference>
<dbReference type="Proteomes" id="UP000694680">
    <property type="component" value="Chromosome 13"/>
</dbReference>
<dbReference type="InterPro" id="IPR019080">
    <property type="entry name" value="YqaJ_viral_recombinase"/>
</dbReference>
<proteinExistence type="predicted"/>
<dbReference type="Gene3D" id="3.90.320.10">
    <property type="match status" value="1"/>
</dbReference>
<dbReference type="GeneID" id="114474256"/>
<dbReference type="InterPro" id="IPR051703">
    <property type="entry name" value="NF-kappa-B_Signaling_Reg"/>
</dbReference>
<evidence type="ECO:0000313" key="4">
    <source>
        <dbReference type="Proteomes" id="UP000694680"/>
    </source>
</evidence>
<dbReference type="PANTHER" id="PTHR46609">
    <property type="entry name" value="EXONUCLEASE, PHAGE-TYPE/RECB, C-TERMINAL DOMAIN-CONTAINING PROTEIN"/>
    <property type="match status" value="1"/>
</dbReference>
<dbReference type="AlphaFoldDB" id="A0A8C5G5Y6"/>
<evidence type="ECO:0000256" key="1">
    <source>
        <dbReference type="SAM" id="MobiDB-lite"/>
    </source>
</evidence>
<gene>
    <name evidence="3" type="primary">LOC114474256</name>
</gene>
<dbReference type="RefSeq" id="XP_028320221.1">
    <property type="nucleotide sequence ID" value="XM_028464420.1"/>
</dbReference>
<accession>A0A8C5G5Y6</accession>
<sequence>MQNQNSEKKLVLPQVRYHPSIQNQSTTTRTTTGTTTRTTTGTTARTRTNSGKSTGTRNTSRAQPNQNIRPDRRTDDDPEETGSAPSPDPVQDLGPKGVEALPSPGLVLFRSSLDPRDVEQVEVLTRGQRTNPAWFSWRKNRITASIAHQITHSRFANGTSKTPPLSYLSAITGEAKPVQTRAMDWGVRMEAEAVDSYQKLKSASLRRRVSILSCGLFVDAHRPWLAASPDGIVTDSVSGQWLSCLEVKCPYKHRNTRVEDACRDDAHFCLEILDQDAEPPVYVLKRSHQYFTQVQVQLAVTGLHKADFVVYTLKETAIVPVTFDPSLWEDTVSKLETFYRDAVLPHIDPMMQRVQAAEL</sequence>
<feature type="compositionally biased region" description="Basic and acidic residues" evidence="1">
    <location>
        <begin position="1"/>
        <end position="10"/>
    </location>
</feature>
<dbReference type="SUPFAM" id="SSF52980">
    <property type="entry name" value="Restriction endonuclease-like"/>
    <property type="match status" value="1"/>
</dbReference>
<evidence type="ECO:0000313" key="3">
    <source>
        <dbReference type="Ensembl" id="ENSGWIP00000016616.1"/>
    </source>
</evidence>
<name>A0A8C5G5Y6_GOUWI</name>
<keyword evidence="4" id="KW-1185">Reference proteome</keyword>
<organism evidence="3 4">
    <name type="scientific">Gouania willdenowi</name>
    <name type="common">Blunt-snouted clingfish</name>
    <name type="synonym">Lepadogaster willdenowi</name>
    <dbReference type="NCBI Taxonomy" id="441366"/>
    <lineage>
        <taxon>Eukaryota</taxon>
        <taxon>Metazoa</taxon>
        <taxon>Chordata</taxon>
        <taxon>Craniata</taxon>
        <taxon>Vertebrata</taxon>
        <taxon>Euteleostomi</taxon>
        <taxon>Actinopterygii</taxon>
        <taxon>Neopterygii</taxon>
        <taxon>Teleostei</taxon>
        <taxon>Neoteleostei</taxon>
        <taxon>Acanthomorphata</taxon>
        <taxon>Ovalentaria</taxon>
        <taxon>Blenniimorphae</taxon>
        <taxon>Blenniiformes</taxon>
        <taxon>Gobiesocoidei</taxon>
        <taxon>Gobiesocidae</taxon>
        <taxon>Gobiesocinae</taxon>
        <taxon>Gouania</taxon>
    </lineage>
</organism>
<protein>
    <submittedName>
        <fullName evidence="3">Uncharacterized LOC114474256</fullName>
    </submittedName>
</protein>
<dbReference type="PANTHER" id="PTHR46609:SF8">
    <property type="entry name" value="YQAJ VIRAL RECOMBINASE DOMAIN-CONTAINING PROTEIN"/>
    <property type="match status" value="1"/>
</dbReference>